<evidence type="ECO:0000256" key="10">
    <source>
        <dbReference type="SAM" id="SignalP"/>
    </source>
</evidence>
<reference evidence="12 13" key="1">
    <citation type="submission" date="2010-01" db="EMBL/GenBank/DDBJ databases">
        <title>The complete genome of Thermobispora bispora DSM 43833.</title>
        <authorList>
            <consortium name="US DOE Joint Genome Institute (JGI-PGF)"/>
            <person name="Lucas S."/>
            <person name="Copeland A."/>
            <person name="Lapidus A."/>
            <person name="Glavina del Rio T."/>
            <person name="Dalin E."/>
            <person name="Tice H."/>
            <person name="Bruce D."/>
            <person name="Goodwin L."/>
            <person name="Pitluck S."/>
            <person name="Kyrpides N."/>
            <person name="Mavromatis K."/>
            <person name="Ivanova N."/>
            <person name="Mikhailova N."/>
            <person name="Chertkov O."/>
            <person name="Brettin T."/>
            <person name="Detter J.C."/>
            <person name="Han C."/>
            <person name="Larimer F."/>
            <person name="Land M."/>
            <person name="Hauser L."/>
            <person name="Markowitz V."/>
            <person name="Cheng J.-F."/>
            <person name="Hugenholtz P."/>
            <person name="Woyke T."/>
            <person name="Wu D."/>
            <person name="Jando M."/>
            <person name="Schneider S."/>
            <person name="Klenk H.-P."/>
            <person name="Eisen J.A."/>
        </authorList>
    </citation>
    <scope>NUCLEOTIDE SEQUENCE [LARGE SCALE GENOMIC DNA]</scope>
    <source>
        <strain evidence="13">ATCC 19993 / DSM 43833 / CBS 139.67 / JCM 10125 / KCTC 9307 / NBRC 14880 / R51</strain>
    </source>
</reference>
<evidence type="ECO:0000256" key="5">
    <source>
        <dbReference type="ARBA" id="ARBA00022801"/>
    </source>
</evidence>
<feature type="signal peptide" evidence="10">
    <location>
        <begin position="1"/>
        <end position="27"/>
    </location>
</feature>
<evidence type="ECO:0000256" key="1">
    <source>
        <dbReference type="ARBA" id="ARBA00008721"/>
    </source>
</evidence>
<dbReference type="GO" id="GO:0046872">
    <property type="term" value="F:metal ion binding"/>
    <property type="evidence" value="ECO:0007669"/>
    <property type="project" value="UniProtKB-KW"/>
</dbReference>
<feature type="region of interest" description="Disordered" evidence="9">
    <location>
        <begin position="26"/>
        <end position="54"/>
    </location>
</feature>
<evidence type="ECO:0000256" key="9">
    <source>
        <dbReference type="SAM" id="MobiDB-lite"/>
    </source>
</evidence>
<keyword evidence="7" id="KW-0482">Metalloprotease</keyword>
<keyword evidence="3" id="KW-0479">Metal-binding</keyword>
<evidence type="ECO:0000259" key="11">
    <source>
        <dbReference type="Pfam" id="PF05572"/>
    </source>
</evidence>
<keyword evidence="5" id="KW-0378">Hydrolase</keyword>
<keyword evidence="4 10" id="KW-0732">Signal</keyword>
<dbReference type="PANTHER" id="PTHR47466">
    <property type="match status" value="1"/>
</dbReference>
<protein>
    <recommendedName>
        <fullName evidence="11">Peptidase M43 pregnancy-associated plasma-A domain-containing protein</fullName>
    </recommendedName>
</protein>
<organism evidence="12 13">
    <name type="scientific">Thermobispora bispora (strain ATCC 19993 / DSM 43833 / CBS 139.67 / JCM 10125 / KCTC 9307 / NBRC 14880 / R51)</name>
    <dbReference type="NCBI Taxonomy" id="469371"/>
    <lineage>
        <taxon>Bacteria</taxon>
        <taxon>Bacillati</taxon>
        <taxon>Actinomycetota</taxon>
        <taxon>Actinomycetes</taxon>
        <taxon>Streptosporangiales</taxon>
        <taxon>Streptosporangiaceae</taxon>
        <taxon>Thermobispora</taxon>
    </lineage>
</organism>
<dbReference type="InterPro" id="IPR024079">
    <property type="entry name" value="MetalloPept_cat_dom_sf"/>
</dbReference>
<sequence length="322" mass="35493">MRRRASAVFLACLFLTCICTFSGTPTAARGTRPTGDHAAASGDPGRPRTGGVPCGADPRARAYRLALRPHTPWGLLRVPARPDGHARAGHRPAGAPERRGVIRVPLWVHVIKDGALGAPDSAVKRQVRTLNAAYGGKFGGVDTGVRFELKGITHTANRAWFRDPFGHEREMKRKLRVGGPETLNLYIVQMERLILGYGTYPQWYAGAPELDGVMIDWRSLPGGPLRNFRRGFTAVHEIGHWMGLLHTFENGCDPPGDEVDDTPAEAYPTKGCPARKDTCPGPGSDPIHNFMDYSKDTCMREFTRGQAERMARMWQEYRAIAP</sequence>
<dbReference type="eggNOG" id="COG3291">
    <property type="taxonomic scope" value="Bacteria"/>
</dbReference>
<dbReference type="EMBL" id="CP001874">
    <property type="protein sequence ID" value="ADG87652.1"/>
    <property type="molecule type" value="Genomic_DNA"/>
</dbReference>
<keyword evidence="2" id="KW-0645">Protease</keyword>
<dbReference type="STRING" id="469371.Tbis_0928"/>
<keyword evidence="8" id="KW-1015">Disulfide bond</keyword>
<gene>
    <name evidence="12" type="ordered locus">Tbis_0928</name>
</gene>
<proteinExistence type="inferred from homology"/>
<name>D6Y757_THEBD</name>
<dbReference type="AlphaFoldDB" id="D6Y757"/>
<dbReference type="OrthoDB" id="6278496at2"/>
<dbReference type="PANTHER" id="PTHR47466:SF1">
    <property type="entry name" value="METALLOPROTEASE MEP1 (AFU_ORTHOLOGUE AFUA_1G07730)-RELATED"/>
    <property type="match status" value="1"/>
</dbReference>
<dbReference type="InterPro" id="IPR008754">
    <property type="entry name" value="Peptidase_M43"/>
</dbReference>
<dbReference type="Gene3D" id="3.40.390.10">
    <property type="entry name" value="Collagenase (Catalytic Domain)"/>
    <property type="match status" value="1"/>
</dbReference>
<comment type="similarity">
    <text evidence="1">Belongs to the peptidase M43B family.</text>
</comment>
<dbReference type="Proteomes" id="UP000006640">
    <property type="component" value="Chromosome"/>
</dbReference>
<dbReference type="GO" id="GO:0006508">
    <property type="term" value="P:proteolysis"/>
    <property type="evidence" value="ECO:0007669"/>
    <property type="project" value="UniProtKB-KW"/>
</dbReference>
<dbReference type="GO" id="GO:0008237">
    <property type="term" value="F:metallopeptidase activity"/>
    <property type="evidence" value="ECO:0007669"/>
    <property type="project" value="UniProtKB-KW"/>
</dbReference>
<dbReference type="RefSeq" id="WP_013131185.1">
    <property type="nucleotide sequence ID" value="NC_014165.1"/>
</dbReference>
<dbReference type="Pfam" id="PF05572">
    <property type="entry name" value="Peptidase_M43"/>
    <property type="match status" value="1"/>
</dbReference>
<dbReference type="MEROPS" id="M43.008"/>
<dbReference type="KEGG" id="tbi:Tbis_0928"/>
<feature type="chain" id="PRO_5003091168" description="Peptidase M43 pregnancy-associated plasma-A domain-containing protein" evidence="10">
    <location>
        <begin position="28"/>
        <end position="322"/>
    </location>
</feature>
<evidence type="ECO:0000256" key="8">
    <source>
        <dbReference type="ARBA" id="ARBA00023157"/>
    </source>
</evidence>
<accession>D6Y757</accession>
<evidence type="ECO:0000256" key="3">
    <source>
        <dbReference type="ARBA" id="ARBA00022723"/>
    </source>
</evidence>
<evidence type="ECO:0000256" key="4">
    <source>
        <dbReference type="ARBA" id="ARBA00022729"/>
    </source>
</evidence>
<feature type="region of interest" description="Disordered" evidence="9">
    <location>
        <begin position="76"/>
        <end position="95"/>
    </location>
</feature>
<evidence type="ECO:0000256" key="6">
    <source>
        <dbReference type="ARBA" id="ARBA00022833"/>
    </source>
</evidence>
<keyword evidence="13" id="KW-1185">Reference proteome</keyword>
<dbReference type="CDD" id="cd04275">
    <property type="entry name" value="ZnMc_pappalysin_like"/>
    <property type="match status" value="1"/>
</dbReference>
<keyword evidence="6" id="KW-0862">Zinc</keyword>
<feature type="domain" description="Peptidase M43 pregnancy-associated plasma-A" evidence="11">
    <location>
        <begin position="233"/>
        <end position="312"/>
    </location>
</feature>
<evidence type="ECO:0000313" key="12">
    <source>
        <dbReference type="EMBL" id="ADG87652.1"/>
    </source>
</evidence>
<evidence type="ECO:0000256" key="7">
    <source>
        <dbReference type="ARBA" id="ARBA00023049"/>
    </source>
</evidence>
<dbReference type="SUPFAM" id="SSF55486">
    <property type="entry name" value="Metalloproteases ('zincins'), catalytic domain"/>
    <property type="match status" value="1"/>
</dbReference>
<evidence type="ECO:0000313" key="13">
    <source>
        <dbReference type="Proteomes" id="UP000006640"/>
    </source>
</evidence>
<evidence type="ECO:0000256" key="2">
    <source>
        <dbReference type="ARBA" id="ARBA00022670"/>
    </source>
</evidence>
<dbReference type="HOGENOM" id="CLU_048726_1_0_11"/>